<protein>
    <submittedName>
        <fullName evidence="1">Uncharacterized protein</fullName>
    </submittedName>
</protein>
<dbReference type="EMBL" id="JAPDGR010005559">
    <property type="protein sequence ID" value="KAJ2965532.1"/>
    <property type="molecule type" value="Genomic_DNA"/>
</dbReference>
<organism evidence="1 2">
    <name type="scientific">Xylaria curta</name>
    <dbReference type="NCBI Taxonomy" id="42375"/>
    <lineage>
        <taxon>Eukaryota</taxon>
        <taxon>Fungi</taxon>
        <taxon>Dikarya</taxon>
        <taxon>Ascomycota</taxon>
        <taxon>Pezizomycotina</taxon>
        <taxon>Sordariomycetes</taxon>
        <taxon>Xylariomycetidae</taxon>
        <taxon>Xylariales</taxon>
        <taxon>Xylariaceae</taxon>
        <taxon>Xylaria</taxon>
    </lineage>
</organism>
<evidence type="ECO:0000313" key="1">
    <source>
        <dbReference type="EMBL" id="KAJ2965532.1"/>
    </source>
</evidence>
<reference evidence="1" key="1">
    <citation type="submission" date="2022-10" db="EMBL/GenBank/DDBJ databases">
        <title>Genome Sequence of Xylaria curta.</title>
        <authorList>
            <person name="Buettner E."/>
        </authorList>
    </citation>
    <scope>NUCLEOTIDE SEQUENCE</scope>
    <source>
        <strain evidence="1">Babe10</strain>
    </source>
</reference>
<name>A0ACC1MES5_9PEZI</name>
<dbReference type="Proteomes" id="UP001143856">
    <property type="component" value="Unassembled WGS sequence"/>
</dbReference>
<keyword evidence="2" id="KW-1185">Reference proteome</keyword>
<comment type="caution">
    <text evidence="1">The sequence shown here is derived from an EMBL/GenBank/DDBJ whole genome shotgun (WGS) entry which is preliminary data.</text>
</comment>
<proteinExistence type="predicted"/>
<sequence length="145" mass="15903">MRRSLKEEWECTATLPTAHTRDIYSATWSAESGLVASVGSDGIIAVYKEGTSSANGTPGPTTEDEAAAELEGDVLMHDRHSERKPEASSQWELLSTTPNAHGPYEINHATWCKRYDADCPPEKRGIEEMLVTTGDDGVVRPWKIS</sequence>
<evidence type="ECO:0000313" key="2">
    <source>
        <dbReference type="Proteomes" id="UP001143856"/>
    </source>
</evidence>
<accession>A0ACC1MES5</accession>
<gene>
    <name evidence="1" type="ORF">NUW58_g10867</name>
</gene>